<sequence length="186" mass="21486">MNPILLEFPSEFETDRLLVRMPHFGDGKAVHEAIMASLTELKPWLPFAHINQSADDVEANIRGAQLKFLKREDLRLLVFLKETGEFIGSTGLHRMDWDVRKFEIGYWQDTRHSGKGYMIEAVKGIEEFAVNELKARRLEIRCDTRNTRSMAIPQRLGYTLEGTLRSDSIDLITEELCDTHIYGKVF</sequence>
<comment type="caution">
    <text evidence="2">The sequence shown here is derived from an EMBL/GenBank/DDBJ whole genome shotgun (WGS) entry which is preliminary data.</text>
</comment>
<organism evidence="2 3">
    <name type="scientific">Fictibacillus aquaticus</name>
    <dbReference type="NCBI Taxonomy" id="2021314"/>
    <lineage>
        <taxon>Bacteria</taxon>
        <taxon>Bacillati</taxon>
        <taxon>Bacillota</taxon>
        <taxon>Bacilli</taxon>
        <taxon>Bacillales</taxon>
        <taxon>Fictibacillaceae</taxon>
        <taxon>Fictibacillus</taxon>
    </lineage>
</organism>
<dbReference type="InterPro" id="IPR000182">
    <property type="entry name" value="GNAT_dom"/>
</dbReference>
<gene>
    <name evidence="2" type="ORF">CGZ90_16370</name>
</gene>
<evidence type="ECO:0000259" key="1">
    <source>
        <dbReference type="PROSITE" id="PS51186"/>
    </source>
</evidence>
<protein>
    <submittedName>
        <fullName evidence="2">GNAT family N-acetyltransferase</fullName>
    </submittedName>
</protein>
<dbReference type="Gene3D" id="3.40.630.30">
    <property type="match status" value="1"/>
</dbReference>
<name>A0A235F5L0_9BACL</name>
<keyword evidence="2" id="KW-0808">Transferase</keyword>
<dbReference type="RefSeq" id="WP_094253602.1">
    <property type="nucleotide sequence ID" value="NZ_JBHLXL010000002.1"/>
</dbReference>
<dbReference type="SUPFAM" id="SSF55729">
    <property type="entry name" value="Acyl-CoA N-acyltransferases (Nat)"/>
    <property type="match status" value="1"/>
</dbReference>
<dbReference type="GO" id="GO:0005737">
    <property type="term" value="C:cytoplasm"/>
    <property type="evidence" value="ECO:0007669"/>
    <property type="project" value="TreeGrafter"/>
</dbReference>
<feature type="domain" description="N-acetyltransferase" evidence="1">
    <location>
        <begin position="36"/>
        <end position="186"/>
    </location>
</feature>
<evidence type="ECO:0000313" key="3">
    <source>
        <dbReference type="Proteomes" id="UP000215059"/>
    </source>
</evidence>
<dbReference type="InterPro" id="IPR016181">
    <property type="entry name" value="Acyl_CoA_acyltransferase"/>
</dbReference>
<dbReference type="InterPro" id="IPR051908">
    <property type="entry name" value="Ribosomal_N-acetyltransferase"/>
</dbReference>
<dbReference type="Pfam" id="PF13302">
    <property type="entry name" value="Acetyltransf_3"/>
    <property type="match status" value="1"/>
</dbReference>
<dbReference type="PANTHER" id="PTHR43441:SF3">
    <property type="entry name" value="ACETYLTRANSFERASE"/>
    <property type="match status" value="1"/>
</dbReference>
<keyword evidence="3" id="KW-1185">Reference proteome</keyword>
<dbReference type="AlphaFoldDB" id="A0A235F5L0"/>
<dbReference type="GO" id="GO:1990189">
    <property type="term" value="F:protein N-terminal-serine acetyltransferase activity"/>
    <property type="evidence" value="ECO:0007669"/>
    <property type="project" value="TreeGrafter"/>
</dbReference>
<accession>A0A235F5L0</accession>
<dbReference type="Proteomes" id="UP000215059">
    <property type="component" value="Unassembled WGS sequence"/>
</dbReference>
<reference evidence="2 3" key="1">
    <citation type="submission" date="2017-07" db="EMBL/GenBank/DDBJ databases">
        <title>Fictibacillus sp. nov. GDSW-R2A3 Genome sequencing and assembly.</title>
        <authorList>
            <person name="Mayilraj S."/>
        </authorList>
    </citation>
    <scope>NUCLEOTIDE SEQUENCE [LARGE SCALE GENOMIC DNA]</scope>
    <source>
        <strain evidence="2 3">GDSW-R2A3</strain>
    </source>
</reference>
<dbReference type="PROSITE" id="PS51186">
    <property type="entry name" value="GNAT"/>
    <property type="match status" value="1"/>
</dbReference>
<proteinExistence type="predicted"/>
<dbReference type="PANTHER" id="PTHR43441">
    <property type="entry name" value="RIBOSOMAL-PROTEIN-SERINE ACETYLTRANSFERASE"/>
    <property type="match status" value="1"/>
</dbReference>
<dbReference type="EMBL" id="NOII01000011">
    <property type="protein sequence ID" value="OYD56586.1"/>
    <property type="molecule type" value="Genomic_DNA"/>
</dbReference>
<evidence type="ECO:0000313" key="2">
    <source>
        <dbReference type="EMBL" id="OYD56586.1"/>
    </source>
</evidence>
<dbReference type="OrthoDB" id="9799321at2"/>
<dbReference type="GO" id="GO:0008999">
    <property type="term" value="F:protein-N-terminal-alanine acetyltransferase activity"/>
    <property type="evidence" value="ECO:0007669"/>
    <property type="project" value="TreeGrafter"/>
</dbReference>